<accession>A0A369CJX7</accession>
<proteinExistence type="predicted"/>
<keyword evidence="2" id="KW-0238">DNA-binding</keyword>
<keyword evidence="3" id="KW-0804">Transcription</keyword>
<dbReference type="InterPro" id="IPR014710">
    <property type="entry name" value="RmlC-like_jellyroll"/>
</dbReference>
<dbReference type="GO" id="GO:0003700">
    <property type="term" value="F:DNA-binding transcription factor activity"/>
    <property type="evidence" value="ECO:0007669"/>
    <property type="project" value="TreeGrafter"/>
</dbReference>
<dbReference type="Proteomes" id="UP000252707">
    <property type="component" value="Unassembled WGS sequence"/>
</dbReference>
<dbReference type="PANTHER" id="PTHR24567">
    <property type="entry name" value="CRP FAMILY TRANSCRIPTIONAL REGULATORY PROTEIN"/>
    <property type="match status" value="1"/>
</dbReference>
<dbReference type="InterPro" id="IPR036388">
    <property type="entry name" value="WH-like_DNA-bd_sf"/>
</dbReference>
<evidence type="ECO:0000256" key="3">
    <source>
        <dbReference type="ARBA" id="ARBA00023163"/>
    </source>
</evidence>
<organism evidence="5 6">
    <name type="scientific">Thioalbus denitrificans</name>
    <dbReference type="NCBI Taxonomy" id="547122"/>
    <lineage>
        <taxon>Bacteria</taxon>
        <taxon>Pseudomonadati</taxon>
        <taxon>Pseudomonadota</taxon>
        <taxon>Gammaproteobacteria</taxon>
        <taxon>Chromatiales</taxon>
        <taxon>Ectothiorhodospiraceae</taxon>
        <taxon>Thioalbus</taxon>
    </lineage>
</organism>
<dbReference type="AlphaFoldDB" id="A0A369CJX7"/>
<evidence type="ECO:0000256" key="2">
    <source>
        <dbReference type="ARBA" id="ARBA00023125"/>
    </source>
</evidence>
<dbReference type="Gene3D" id="1.10.10.10">
    <property type="entry name" value="Winged helix-like DNA-binding domain superfamily/Winged helix DNA-binding domain"/>
    <property type="match status" value="1"/>
</dbReference>
<dbReference type="RefSeq" id="WP_245937129.1">
    <property type="nucleotide sequence ID" value="NZ_QPJY01000001.1"/>
</dbReference>
<dbReference type="SUPFAM" id="SSF51206">
    <property type="entry name" value="cAMP-binding domain-like"/>
    <property type="match status" value="1"/>
</dbReference>
<protein>
    <submittedName>
        <fullName evidence="5">CRP-like cAMP-binding protein</fullName>
    </submittedName>
</protein>
<dbReference type="SUPFAM" id="SSF46785">
    <property type="entry name" value="Winged helix' DNA-binding domain"/>
    <property type="match status" value="1"/>
</dbReference>
<dbReference type="InterPro" id="IPR036390">
    <property type="entry name" value="WH_DNA-bd_sf"/>
</dbReference>
<dbReference type="EMBL" id="QPJY01000001">
    <property type="protein sequence ID" value="RCX32747.1"/>
    <property type="molecule type" value="Genomic_DNA"/>
</dbReference>
<reference evidence="5 6" key="1">
    <citation type="submission" date="2018-07" db="EMBL/GenBank/DDBJ databases">
        <title>Genomic Encyclopedia of Type Strains, Phase IV (KMG-IV): sequencing the most valuable type-strain genomes for metagenomic binning, comparative biology and taxonomic classification.</title>
        <authorList>
            <person name="Goeker M."/>
        </authorList>
    </citation>
    <scope>NUCLEOTIDE SEQUENCE [LARGE SCALE GENOMIC DNA]</scope>
    <source>
        <strain evidence="5 6">DSM 26407</strain>
    </source>
</reference>
<evidence type="ECO:0000256" key="1">
    <source>
        <dbReference type="ARBA" id="ARBA00023015"/>
    </source>
</evidence>
<evidence type="ECO:0000313" key="6">
    <source>
        <dbReference type="Proteomes" id="UP000252707"/>
    </source>
</evidence>
<dbReference type="GO" id="GO:0003677">
    <property type="term" value="F:DNA binding"/>
    <property type="evidence" value="ECO:0007669"/>
    <property type="project" value="UniProtKB-KW"/>
</dbReference>
<gene>
    <name evidence="5" type="ORF">DFQ59_10145</name>
</gene>
<comment type="caution">
    <text evidence="5">The sequence shown here is derived from an EMBL/GenBank/DDBJ whole genome shotgun (WGS) entry which is preliminary data.</text>
</comment>
<evidence type="ECO:0000313" key="5">
    <source>
        <dbReference type="EMBL" id="RCX32747.1"/>
    </source>
</evidence>
<dbReference type="InterPro" id="IPR012318">
    <property type="entry name" value="HTH_CRP"/>
</dbReference>
<keyword evidence="6" id="KW-1185">Reference proteome</keyword>
<dbReference type="PANTHER" id="PTHR24567:SF74">
    <property type="entry name" value="HTH-TYPE TRANSCRIPTIONAL REGULATOR ARCR"/>
    <property type="match status" value="1"/>
</dbReference>
<dbReference type="PROSITE" id="PS51063">
    <property type="entry name" value="HTH_CRP_2"/>
    <property type="match status" value="1"/>
</dbReference>
<sequence>MPSPRIQPAANRLLMALPRKDRVRFLSGCELVELAFAEILADPGTPIRHVYFPTQGFIALTTPADGRTSLEVGLVGDEGMLGVSLVLGVDVSPLHAVVQGPGPALRMDSEPFRQALALSPALQRQLKRYLYVVMGQLARKASCSRFHLLEARLARWLLMTQDRAHADRFHVTHEFMAHMLGVRRVGVTKAANSLQQRELIRYRRGDITILDRRGLETASCGCYAADRATYGRIMG</sequence>
<dbReference type="InterPro" id="IPR018490">
    <property type="entry name" value="cNMP-bd_dom_sf"/>
</dbReference>
<evidence type="ECO:0000259" key="4">
    <source>
        <dbReference type="PROSITE" id="PS51063"/>
    </source>
</evidence>
<dbReference type="Pfam" id="PF13545">
    <property type="entry name" value="HTH_Crp_2"/>
    <property type="match status" value="1"/>
</dbReference>
<dbReference type="InterPro" id="IPR050397">
    <property type="entry name" value="Env_Response_Regulators"/>
</dbReference>
<dbReference type="GO" id="GO:0005829">
    <property type="term" value="C:cytosol"/>
    <property type="evidence" value="ECO:0007669"/>
    <property type="project" value="TreeGrafter"/>
</dbReference>
<feature type="domain" description="HTH crp-type" evidence="4">
    <location>
        <begin position="147"/>
        <end position="213"/>
    </location>
</feature>
<dbReference type="Gene3D" id="2.60.120.10">
    <property type="entry name" value="Jelly Rolls"/>
    <property type="match status" value="1"/>
</dbReference>
<name>A0A369CJX7_9GAMM</name>
<keyword evidence="1" id="KW-0805">Transcription regulation</keyword>